<dbReference type="InterPro" id="IPR040219">
    <property type="entry name" value="KIAA1143-like"/>
</dbReference>
<proteinExistence type="predicted"/>
<dbReference type="PANTHER" id="PTHR31195">
    <property type="entry name" value="GEO02494P1"/>
    <property type="match status" value="1"/>
</dbReference>
<feature type="compositionally biased region" description="Basic and acidic residues" evidence="1">
    <location>
        <begin position="150"/>
        <end position="169"/>
    </location>
</feature>
<feature type="compositionally biased region" description="Basic and acidic residues" evidence="1">
    <location>
        <begin position="106"/>
        <end position="116"/>
    </location>
</feature>
<keyword evidence="4" id="KW-1185">Reference proteome</keyword>
<dbReference type="EMBL" id="JAKROA010000005">
    <property type="protein sequence ID" value="KAL5106676.1"/>
    <property type="molecule type" value="Genomic_DNA"/>
</dbReference>
<evidence type="ECO:0000313" key="4">
    <source>
        <dbReference type="Proteomes" id="UP001651158"/>
    </source>
</evidence>
<accession>A0ABR4QAU6</accession>
<dbReference type="InterPro" id="IPR027911">
    <property type="entry name" value="DUF4604"/>
</dbReference>
<comment type="caution">
    <text evidence="3">The sequence shown here is derived from an EMBL/GenBank/DDBJ whole genome shotgun (WGS) entry which is preliminary data.</text>
</comment>
<evidence type="ECO:0000259" key="2">
    <source>
        <dbReference type="Pfam" id="PF15377"/>
    </source>
</evidence>
<protein>
    <recommendedName>
        <fullName evidence="2">DUF4604 domain-containing protein</fullName>
    </recommendedName>
</protein>
<evidence type="ECO:0000256" key="1">
    <source>
        <dbReference type="SAM" id="MobiDB-lite"/>
    </source>
</evidence>
<dbReference type="Pfam" id="PF15377">
    <property type="entry name" value="DUF4604"/>
    <property type="match status" value="1"/>
</dbReference>
<dbReference type="Proteomes" id="UP001651158">
    <property type="component" value="Unassembled WGS sequence"/>
</dbReference>
<dbReference type="PANTHER" id="PTHR31195:SF2">
    <property type="entry name" value="GEO02494P1"/>
    <property type="match status" value="1"/>
</dbReference>
<sequence length="185" mass="21127">MDVWWEHFGCSPDALFDVLQKRRVEAIHAEEPAFIKRFRERSGMRPEATIESKKAPPRRSVDDDEDLRDREDEAPQVVAGIGVSESEAIDFARRSLVKRQPQIKKSGTESDDKPTAEEIEAEQSGRMLFRKPKAKEESKERRAKKITNGKKGESGRTKKTAIEQMDKKLGGSLSFSYDDDEERSD</sequence>
<name>A0ABR4QAU6_9CEST</name>
<gene>
    <name evidence="3" type="ORF">TcWFU_002828</name>
</gene>
<feature type="region of interest" description="Disordered" evidence="1">
    <location>
        <begin position="38"/>
        <end position="185"/>
    </location>
</feature>
<feature type="compositionally biased region" description="Basic and acidic residues" evidence="1">
    <location>
        <begin position="40"/>
        <end position="54"/>
    </location>
</feature>
<evidence type="ECO:0000313" key="3">
    <source>
        <dbReference type="EMBL" id="KAL5106676.1"/>
    </source>
</evidence>
<organism evidence="3 4">
    <name type="scientific">Taenia crassiceps</name>
    <dbReference type="NCBI Taxonomy" id="6207"/>
    <lineage>
        <taxon>Eukaryota</taxon>
        <taxon>Metazoa</taxon>
        <taxon>Spiralia</taxon>
        <taxon>Lophotrochozoa</taxon>
        <taxon>Platyhelminthes</taxon>
        <taxon>Cestoda</taxon>
        <taxon>Eucestoda</taxon>
        <taxon>Cyclophyllidea</taxon>
        <taxon>Taeniidae</taxon>
        <taxon>Taenia</taxon>
    </lineage>
</organism>
<reference evidence="3 4" key="1">
    <citation type="journal article" date="2022" name="Front. Cell. Infect. Microbiol.">
        <title>The Genomes of Two Strains of Taenia crassiceps the Animal Model for the Study of Human Cysticercosis.</title>
        <authorList>
            <person name="Bobes R.J."/>
            <person name="Estrada K."/>
            <person name="Rios-Valencia D.G."/>
            <person name="Calderon-Gallegos A."/>
            <person name="de la Torre P."/>
            <person name="Carrero J.C."/>
            <person name="Sanchez-Flores A."/>
            <person name="Laclette J.P."/>
        </authorList>
    </citation>
    <scope>NUCLEOTIDE SEQUENCE [LARGE SCALE GENOMIC DNA]</scope>
    <source>
        <strain evidence="3">WFUcys</strain>
    </source>
</reference>
<feature type="domain" description="DUF4604" evidence="2">
    <location>
        <begin position="29"/>
        <end position="178"/>
    </location>
</feature>